<proteinExistence type="predicted"/>
<keyword evidence="2" id="KW-1185">Reference proteome</keyword>
<name>A0A445BGE2_ARAHY</name>
<sequence>MDVANETGYNTESDEKFEAVAVVVNEFNSREVVIAAVKEYTIQRGIDYKLYESEPTTFYAKCVQYRTSCDWLIRYYWVIRRYNGSLTCTRSTISQDHAKLDSDTIVEVIKLLVEAGLSIKVKSVITEVQSKYNYTISYCKA</sequence>
<dbReference type="AlphaFoldDB" id="A0A445BGE2"/>
<accession>A0A445BGE2</accession>
<organism evidence="1 2">
    <name type="scientific">Arachis hypogaea</name>
    <name type="common">Peanut</name>
    <dbReference type="NCBI Taxonomy" id="3818"/>
    <lineage>
        <taxon>Eukaryota</taxon>
        <taxon>Viridiplantae</taxon>
        <taxon>Streptophyta</taxon>
        <taxon>Embryophyta</taxon>
        <taxon>Tracheophyta</taxon>
        <taxon>Spermatophyta</taxon>
        <taxon>Magnoliopsida</taxon>
        <taxon>eudicotyledons</taxon>
        <taxon>Gunneridae</taxon>
        <taxon>Pentapetalae</taxon>
        <taxon>rosids</taxon>
        <taxon>fabids</taxon>
        <taxon>Fabales</taxon>
        <taxon>Fabaceae</taxon>
        <taxon>Papilionoideae</taxon>
        <taxon>50 kb inversion clade</taxon>
        <taxon>dalbergioids sensu lato</taxon>
        <taxon>Dalbergieae</taxon>
        <taxon>Pterocarpus clade</taxon>
        <taxon>Arachis</taxon>
    </lineage>
</organism>
<dbReference type="Proteomes" id="UP000289738">
    <property type="component" value="Chromosome A09"/>
</dbReference>
<dbReference type="EMBL" id="SDMP01000009">
    <property type="protein sequence ID" value="RYR37737.1"/>
    <property type="molecule type" value="Genomic_DNA"/>
</dbReference>
<evidence type="ECO:0000313" key="2">
    <source>
        <dbReference type="Proteomes" id="UP000289738"/>
    </source>
</evidence>
<reference evidence="1 2" key="1">
    <citation type="submission" date="2019-01" db="EMBL/GenBank/DDBJ databases">
        <title>Sequencing of cultivated peanut Arachis hypogaea provides insights into genome evolution and oil improvement.</title>
        <authorList>
            <person name="Chen X."/>
        </authorList>
    </citation>
    <scope>NUCLEOTIDE SEQUENCE [LARGE SCALE GENOMIC DNA]</scope>
    <source>
        <strain evidence="2">cv. Fuhuasheng</strain>
        <tissue evidence="1">Leaves</tissue>
    </source>
</reference>
<comment type="caution">
    <text evidence="1">The sequence shown here is derived from an EMBL/GenBank/DDBJ whole genome shotgun (WGS) entry which is preliminary data.</text>
</comment>
<evidence type="ECO:0000313" key="1">
    <source>
        <dbReference type="EMBL" id="RYR37737.1"/>
    </source>
</evidence>
<protein>
    <submittedName>
        <fullName evidence="1">Uncharacterized protein</fullName>
    </submittedName>
</protein>
<gene>
    <name evidence="1" type="ORF">Ahy_A09g042617</name>
</gene>